<dbReference type="RefSeq" id="WP_259311769.1">
    <property type="nucleotide sequence ID" value="NZ_CP087164.1"/>
</dbReference>
<organism evidence="1 2">
    <name type="scientific">Capillimicrobium parvum</name>
    <dbReference type="NCBI Taxonomy" id="2884022"/>
    <lineage>
        <taxon>Bacteria</taxon>
        <taxon>Bacillati</taxon>
        <taxon>Actinomycetota</taxon>
        <taxon>Thermoleophilia</taxon>
        <taxon>Solirubrobacterales</taxon>
        <taxon>Capillimicrobiaceae</taxon>
        <taxon>Capillimicrobium</taxon>
    </lineage>
</organism>
<name>A0A9E7C2G2_9ACTN</name>
<dbReference type="Proteomes" id="UP001162834">
    <property type="component" value="Chromosome"/>
</dbReference>
<proteinExistence type="predicted"/>
<dbReference type="AlphaFoldDB" id="A0A9E7C2G2"/>
<gene>
    <name evidence="1" type="ORF">DSM104329_04145</name>
</gene>
<evidence type="ECO:0000313" key="2">
    <source>
        <dbReference type="Proteomes" id="UP001162834"/>
    </source>
</evidence>
<dbReference type="KEGG" id="sbae:DSM104329_04145"/>
<protein>
    <recommendedName>
        <fullName evidence="3">EfeO-type cupredoxin-like domain-containing protein</fullName>
    </recommendedName>
</protein>
<evidence type="ECO:0000313" key="1">
    <source>
        <dbReference type="EMBL" id="UGS37724.1"/>
    </source>
</evidence>
<reference evidence="1" key="1">
    <citation type="journal article" date="2022" name="Int. J. Syst. Evol. Microbiol.">
        <title>Pseudomonas aegrilactucae sp. nov. and Pseudomonas morbosilactucae sp. nov., pathogens causing bacterial rot of lettuce in Japan.</title>
        <authorList>
            <person name="Sawada H."/>
            <person name="Fujikawa T."/>
            <person name="Satou M."/>
        </authorList>
    </citation>
    <scope>NUCLEOTIDE SEQUENCE</scope>
    <source>
        <strain evidence="1">0166_1</strain>
    </source>
</reference>
<dbReference type="EMBL" id="CP087164">
    <property type="protein sequence ID" value="UGS37724.1"/>
    <property type="molecule type" value="Genomic_DNA"/>
</dbReference>
<sequence>MSTNQRFAMLALAGAVLVVGFFVLRSGGDANNGDTATATIVRTVVTETTPGGQTTTTKTVQEKPKKPKVPVVVVKGGKPVGGVEKLEFNKGGTIDFRVRSDTPGEIHFHGYDVHRDVPQGGGTVRFRLPAKFDGRFVVEVEDSGVEIAEVEVQP</sequence>
<keyword evidence="2" id="KW-1185">Reference proteome</keyword>
<evidence type="ECO:0008006" key="3">
    <source>
        <dbReference type="Google" id="ProtNLM"/>
    </source>
</evidence>
<accession>A0A9E7C2G2</accession>